<protein>
    <recommendedName>
        <fullName evidence="4">Flagellar biosynthetic protein FliP</fullName>
    </recommendedName>
</protein>
<keyword evidence="3" id="KW-1185">Reference proteome</keyword>
<evidence type="ECO:0008006" key="4">
    <source>
        <dbReference type="Google" id="ProtNLM"/>
    </source>
</evidence>
<reference evidence="2 3" key="1">
    <citation type="journal article" date="2016" name="Int. J. Syst. Evol. Microbiol.">
        <title>Nocardioides albidus sp. nov., an actinobacterium isolated from garden soil.</title>
        <authorList>
            <person name="Singh H."/>
            <person name="Du J."/>
            <person name="Trinh H."/>
            <person name="Won K."/>
            <person name="Yang J.E."/>
            <person name="Yin C."/>
            <person name="Kook M."/>
            <person name="Yi T.H."/>
        </authorList>
    </citation>
    <scope>NUCLEOTIDE SEQUENCE [LARGE SCALE GENOMIC DNA]</scope>
    <source>
        <strain evidence="2 3">CCTCC AB 2015297</strain>
    </source>
</reference>
<accession>A0A5C4VL48</accession>
<keyword evidence="1" id="KW-0472">Membrane</keyword>
<feature type="transmembrane region" description="Helical" evidence="1">
    <location>
        <begin position="77"/>
        <end position="95"/>
    </location>
</feature>
<feature type="transmembrane region" description="Helical" evidence="1">
    <location>
        <begin position="43"/>
        <end position="65"/>
    </location>
</feature>
<evidence type="ECO:0000313" key="3">
    <source>
        <dbReference type="Proteomes" id="UP000313231"/>
    </source>
</evidence>
<dbReference type="RefSeq" id="WP_139624464.1">
    <property type="nucleotide sequence ID" value="NZ_VDMP01000027.1"/>
</dbReference>
<dbReference type="EMBL" id="VDMP01000027">
    <property type="protein sequence ID" value="TNM36276.1"/>
    <property type="molecule type" value="Genomic_DNA"/>
</dbReference>
<dbReference type="OrthoDB" id="582306at2"/>
<comment type="caution">
    <text evidence="2">The sequence shown here is derived from an EMBL/GenBank/DDBJ whole genome shotgun (WGS) entry which is preliminary data.</text>
</comment>
<dbReference type="AlphaFoldDB" id="A0A5C4VL48"/>
<name>A0A5C4VL48_9ACTN</name>
<dbReference type="Proteomes" id="UP000313231">
    <property type="component" value="Unassembled WGS sequence"/>
</dbReference>
<sequence>MRGRQIRRFALHYGEMVAAMLVGMMALWPLWMLATRSASDDSWLRSATVETLVMASTMALPMAAWMRLRGHRWTPTLEMAAVMYAGFVVVLPLYWAGAIDAGGLMLVGHVAMFVLMLAAMAWRWEEYAGCHSPEEQPAPMMAP</sequence>
<feature type="transmembrane region" description="Helical" evidence="1">
    <location>
        <begin position="12"/>
        <end position="31"/>
    </location>
</feature>
<organism evidence="2 3">
    <name type="scientific">Nocardioides albidus</name>
    <dbReference type="NCBI Taxonomy" id="1517589"/>
    <lineage>
        <taxon>Bacteria</taxon>
        <taxon>Bacillati</taxon>
        <taxon>Actinomycetota</taxon>
        <taxon>Actinomycetes</taxon>
        <taxon>Propionibacteriales</taxon>
        <taxon>Nocardioidaceae</taxon>
        <taxon>Nocardioides</taxon>
    </lineage>
</organism>
<keyword evidence="1" id="KW-0812">Transmembrane</keyword>
<evidence type="ECO:0000313" key="2">
    <source>
        <dbReference type="EMBL" id="TNM36276.1"/>
    </source>
</evidence>
<feature type="transmembrane region" description="Helical" evidence="1">
    <location>
        <begin position="101"/>
        <end position="122"/>
    </location>
</feature>
<evidence type="ECO:0000256" key="1">
    <source>
        <dbReference type="SAM" id="Phobius"/>
    </source>
</evidence>
<gene>
    <name evidence="2" type="ORF">FHP29_19110</name>
</gene>
<keyword evidence="1" id="KW-1133">Transmembrane helix</keyword>
<proteinExistence type="predicted"/>